<name>A0A098VUK6_9MICR</name>
<accession>A0A098VUK6</accession>
<dbReference type="AlphaFoldDB" id="A0A098VUK6"/>
<keyword evidence="1" id="KW-0472">Membrane</keyword>
<sequence>MATPDPLIQNISLSDILSDALYIFQEHIEAFFFLALTLFFVFPFFSKRGIFVASIYITSYLSFDETEINGSLLKRILDFFRQTFPGVSNFSIGLIKRYAKDWYWLSRILEFGNNVAESQNPQPKGIFELGRFFKRRLPKIVNITLPTLDPSVLYSPSIVFNILNIYYVFDSIQSKFQSEEIRCSISAKCVIFILFYIWQYDSLLPGNVFIYSFKYSPLPYIMIALIQAIDFIFSKWIPCLLLSCGLILLLNKAINLALFLSQYVLFSLGFIFYLDYFFIKSIFGTSMFCFKAATIFVDLFMGREYVPYLQAIWKELKTGFLTRSKYWLQVAYSDAKFRVYFLASTIFIATGIIKVIFDLSIFGISTWFPYLYFVYSSWGDVHVTYDDDWRNIHFKTSRDPNDFITNISKYISIVSFTFLGLLFLVWDSPSTNDRYSCIILSVPIFMILFSIGYFSCNKGGPFHTDPFQLVGLIYTIYSEDVCEAEASATSIEAGGYQSTNPIPLASPLEALKGKQNRLLSQNIPQLAVALLCDTGMFTSFFDAWSILRPIIRAFSKQRLAFGIDNLAIFQILENLKGNKDAYSYVSQSSLKDFGDFSNELSQEEREHSLLRGEHYSWSPRAMLETLLYRPKNYSFNSFRDGHHGRHFCRLIMEAFIYGILLSSKLVILPKGSVLTSFKRLWWIIWSLFVTTMTPRSISAESILNQVLRSSPKNILKSLFIGENYHFTPNGIISLFRNAISRIPLKPSVASGNVKFLHWFIYSQSFGKFNIIQFAQNWIFGLPIQSQIISVQIQRQLTLVSGLFFRTYPHIKMILLIFIGGPFLMAYQRPWNWMDFYSILTINCIYWGWRPSVKMIYDAPYPSLAIRRCDESLTMFMICFLFSLGWMLPNFLARMFRPLRFLLQLFSFYLLGNIPRYLLNIFGGHFGETGSLLGTGMVLFSISGAQVYIYKKLYKLFSTNIWNGIRVSYGQGEEAKKLLMNELSVDGQAIDVSEDGLVSLETCPGIRSYWLDEIVEFLGGKNVPMEIIYPSIHNNPGYLDLIDSYFFPDDEFSKRIQDKPAL</sequence>
<keyword evidence="3" id="KW-1185">Reference proteome</keyword>
<keyword evidence="1" id="KW-0812">Transmembrane</keyword>
<feature type="transmembrane region" description="Helical" evidence="1">
    <location>
        <begin position="900"/>
        <end position="918"/>
    </location>
</feature>
<dbReference type="EMBL" id="JMKJ01000054">
    <property type="protein sequence ID" value="KGG52657.1"/>
    <property type="molecule type" value="Genomic_DNA"/>
</dbReference>
<feature type="transmembrane region" description="Helical" evidence="1">
    <location>
        <begin position="438"/>
        <end position="455"/>
    </location>
</feature>
<dbReference type="Proteomes" id="UP000029725">
    <property type="component" value="Unassembled WGS sequence"/>
</dbReference>
<protein>
    <submittedName>
        <fullName evidence="2">Uncharacterized protein</fullName>
    </submittedName>
</protein>
<feature type="transmembrane region" description="Helical" evidence="1">
    <location>
        <begin position="810"/>
        <end position="827"/>
    </location>
</feature>
<proteinExistence type="predicted"/>
<organism evidence="2 3">
    <name type="scientific">Mitosporidium daphniae</name>
    <dbReference type="NCBI Taxonomy" id="1485682"/>
    <lineage>
        <taxon>Eukaryota</taxon>
        <taxon>Fungi</taxon>
        <taxon>Fungi incertae sedis</taxon>
        <taxon>Microsporidia</taxon>
        <taxon>Mitosporidium</taxon>
    </lineage>
</organism>
<feature type="transmembrane region" description="Helical" evidence="1">
    <location>
        <begin position="220"/>
        <end position="249"/>
    </location>
</feature>
<feature type="transmembrane region" description="Helical" evidence="1">
    <location>
        <begin position="930"/>
        <end position="949"/>
    </location>
</feature>
<feature type="transmembrane region" description="Helical" evidence="1">
    <location>
        <begin position="256"/>
        <end position="276"/>
    </location>
</feature>
<feature type="transmembrane region" description="Helical" evidence="1">
    <location>
        <begin position="339"/>
        <end position="368"/>
    </location>
</feature>
<feature type="transmembrane region" description="Helical" evidence="1">
    <location>
        <begin position="407"/>
        <end position="426"/>
    </location>
</feature>
<dbReference type="GeneID" id="25258460"/>
<dbReference type="RefSeq" id="XP_013239093.1">
    <property type="nucleotide sequence ID" value="XM_013383639.1"/>
</dbReference>
<evidence type="ECO:0000256" key="1">
    <source>
        <dbReference type="SAM" id="Phobius"/>
    </source>
</evidence>
<feature type="transmembrane region" description="Helical" evidence="1">
    <location>
        <begin position="31"/>
        <end position="57"/>
    </location>
</feature>
<keyword evidence="1" id="KW-1133">Transmembrane helix</keyword>
<dbReference type="VEuPathDB" id="MicrosporidiaDB:DI09_149p50"/>
<evidence type="ECO:0000313" key="2">
    <source>
        <dbReference type="EMBL" id="KGG52657.1"/>
    </source>
</evidence>
<dbReference type="HOGENOM" id="CLU_289194_0_0_1"/>
<comment type="caution">
    <text evidence="2">The sequence shown here is derived from an EMBL/GenBank/DDBJ whole genome shotgun (WGS) entry which is preliminary data.</text>
</comment>
<feature type="transmembrane region" description="Helical" evidence="1">
    <location>
        <begin position="871"/>
        <end position="888"/>
    </location>
</feature>
<reference evidence="2 3" key="1">
    <citation type="submission" date="2014-04" db="EMBL/GenBank/DDBJ databases">
        <title>A new species of microsporidia sheds light on the evolution of extreme parasitism.</title>
        <authorList>
            <person name="Haag K.L."/>
            <person name="James T.Y."/>
            <person name="Larsson R."/>
            <person name="Schaer T.M."/>
            <person name="Refardt D."/>
            <person name="Pombert J.-F."/>
            <person name="Ebert D."/>
        </authorList>
    </citation>
    <scope>NUCLEOTIDE SEQUENCE [LARGE SCALE GENOMIC DNA]</scope>
    <source>
        <strain evidence="2 3">UGP3</strain>
        <tissue evidence="2">Spores</tissue>
    </source>
</reference>
<evidence type="ECO:0000313" key="3">
    <source>
        <dbReference type="Proteomes" id="UP000029725"/>
    </source>
</evidence>
<gene>
    <name evidence="2" type="ORF">DI09_149p50</name>
</gene>
<feature type="transmembrane region" description="Helical" evidence="1">
    <location>
        <begin position="282"/>
        <end position="301"/>
    </location>
</feature>